<evidence type="ECO:0000313" key="2">
    <source>
        <dbReference type="Proteomes" id="UP000515153"/>
    </source>
</evidence>
<protein>
    <submittedName>
        <fullName evidence="3">Uncharacterized protein</fullName>
    </submittedName>
</protein>
<accession>A0A6P8BKC1</accession>
<evidence type="ECO:0000313" key="3">
    <source>
        <dbReference type="RefSeq" id="XP_030987768.1"/>
    </source>
</evidence>
<dbReference type="AlphaFoldDB" id="A0A6P8BKC1"/>
<feature type="region of interest" description="Disordered" evidence="1">
    <location>
        <begin position="1"/>
        <end position="38"/>
    </location>
</feature>
<reference evidence="3" key="2">
    <citation type="submission" date="2019-10" db="EMBL/GenBank/DDBJ databases">
        <authorList>
            <consortium name="NCBI Genome Project"/>
        </authorList>
    </citation>
    <scope>NUCLEOTIDE SEQUENCE</scope>
    <source>
        <strain evidence="3">NI907</strain>
    </source>
</reference>
<dbReference type="Proteomes" id="UP000515153">
    <property type="component" value="Unplaced"/>
</dbReference>
<keyword evidence="2" id="KW-1185">Reference proteome</keyword>
<gene>
    <name evidence="3" type="ORF">PgNI_01630</name>
</gene>
<evidence type="ECO:0000256" key="1">
    <source>
        <dbReference type="SAM" id="MobiDB-lite"/>
    </source>
</evidence>
<proteinExistence type="predicted"/>
<sequence>KTKAFSPPAKAYEGVWPRKHKQTNPRPALDTRRKKTQMRPSLLLSCVKATEGSDGMQRKPDDSQRQRLSITEAGIASWLEVSISLARCCMKENIAPRRPVRVAGWGCPLPRQRFSHAICMHFCAVRAIASCNLS</sequence>
<reference evidence="3" key="3">
    <citation type="submission" date="2025-08" db="UniProtKB">
        <authorList>
            <consortium name="RefSeq"/>
        </authorList>
    </citation>
    <scope>IDENTIFICATION</scope>
    <source>
        <strain evidence="3">NI907</strain>
    </source>
</reference>
<organism evidence="2 3">
    <name type="scientific">Pyricularia grisea</name>
    <name type="common">Crabgrass-specific blast fungus</name>
    <name type="synonym">Magnaporthe grisea</name>
    <dbReference type="NCBI Taxonomy" id="148305"/>
    <lineage>
        <taxon>Eukaryota</taxon>
        <taxon>Fungi</taxon>
        <taxon>Dikarya</taxon>
        <taxon>Ascomycota</taxon>
        <taxon>Pezizomycotina</taxon>
        <taxon>Sordariomycetes</taxon>
        <taxon>Sordariomycetidae</taxon>
        <taxon>Magnaporthales</taxon>
        <taxon>Pyriculariaceae</taxon>
        <taxon>Pyricularia</taxon>
    </lineage>
</organism>
<name>A0A6P8BKC1_PYRGI</name>
<reference evidence="3" key="1">
    <citation type="journal article" date="2019" name="Mol. Biol. Evol.">
        <title>Blast fungal genomes show frequent chromosomal changes, gene gains and losses, and effector gene turnover.</title>
        <authorList>
            <person name="Gomez Luciano L.B."/>
            <person name="Jason Tsai I."/>
            <person name="Chuma I."/>
            <person name="Tosa Y."/>
            <person name="Chen Y.H."/>
            <person name="Li J.Y."/>
            <person name="Li M.Y."/>
            <person name="Jade Lu M.Y."/>
            <person name="Nakayashiki H."/>
            <person name="Li W.H."/>
        </authorList>
    </citation>
    <scope>NUCLEOTIDE SEQUENCE</scope>
    <source>
        <strain evidence="3">NI907</strain>
    </source>
</reference>
<dbReference type="RefSeq" id="XP_030987768.1">
    <property type="nucleotide sequence ID" value="XM_031121702.1"/>
</dbReference>
<feature type="non-terminal residue" evidence="3">
    <location>
        <position position="1"/>
    </location>
</feature>
<dbReference type="GeneID" id="41956615"/>